<gene>
    <name evidence="2" type="ORF">MKW94_007049</name>
</gene>
<dbReference type="GO" id="GO:0006952">
    <property type="term" value="P:defense response"/>
    <property type="evidence" value="ECO:0007669"/>
    <property type="project" value="InterPro"/>
</dbReference>
<dbReference type="InterPro" id="IPR000916">
    <property type="entry name" value="Bet_v_I/MLP"/>
</dbReference>
<evidence type="ECO:0000259" key="1">
    <source>
        <dbReference type="Pfam" id="PF00407"/>
    </source>
</evidence>
<evidence type="ECO:0000313" key="2">
    <source>
        <dbReference type="EMBL" id="MCL7037610.1"/>
    </source>
</evidence>
<feature type="domain" description="Bet v I/Major latex protein" evidence="1">
    <location>
        <begin position="68"/>
        <end position="155"/>
    </location>
</feature>
<dbReference type="EMBL" id="JAJJMA010181204">
    <property type="protein sequence ID" value="MCL7037610.1"/>
    <property type="molecule type" value="Genomic_DNA"/>
</dbReference>
<name>A0AA41V7E7_PAPNU</name>
<sequence>MRYEFINEFEVDASADDVWAIYTAPNFPALAAQLLVYSKARILWKVMAAALVLFSVLCSSQVRSVVPMYKEKIVTVDHEKKLKEIQMMEGGYLEMGCTFCMLSFEILAKERISCIIKTVTKYEISDDLTTGVSAHFHTTFDTWVALGQEVSKHIAKKNATANS</sequence>
<comment type="caution">
    <text evidence="2">The sequence shown here is derived from an EMBL/GenBank/DDBJ whole genome shotgun (WGS) entry which is preliminary data.</text>
</comment>
<dbReference type="SUPFAM" id="SSF55961">
    <property type="entry name" value="Bet v1-like"/>
    <property type="match status" value="1"/>
</dbReference>
<reference evidence="2" key="1">
    <citation type="submission" date="2022-03" db="EMBL/GenBank/DDBJ databases">
        <title>A functionally conserved STORR gene fusion in Papaver species that diverged 16.8 million years ago.</title>
        <authorList>
            <person name="Catania T."/>
        </authorList>
    </citation>
    <scope>NUCLEOTIDE SEQUENCE</scope>
    <source>
        <strain evidence="2">S-191538</strain>
    </source>
</reference>
<dbReference type="Pfam" id="PF00407">
    <property type="entry name" value="Bet_v_1"/>
    <property type="match status" value="1"/>
</dbReference>
<dbReference type="Gene3D" id="3.30.530.20">
    <property type="match status" value="1"/>
</dbReference>
<dbReference type="InterPro" id="IPR023393">
    <property type="entry name" value="START-like_dom_sf"/>
</dbReference>
<dbReference type="Proteomes" id="UP001177140">
    <property type="component" value="Unassembled WGS sequence"/>
</dbReference>
<evidence type="ECO:0000313" key="3">
    <source>
        <dbReference type="Proteomes" id="UP001177140"/>
    </source>
</evidence>
<keyword evidence="3" id="KW-1185">Reference proteome</keyword>
<organism evidence="2 3">
    <name type="scientific">Papaver nudicaule</name>
    <name type="common">Iceland poppy</name>
    <dbReference type="NCBI Taxonomy" id="74823"/>
    <lineage>
        <taxon>Eukaryota</taxon>
        <taxon>Viridiplantae</taxon>
        <taxon>Streptophyta</taxon>
        <taxon>Embryophyta</taxon>
        <taxon>Tracheophyta</taxon>
        <taxon>Spermatophyta</taxon>
        <taxon>Magnoliopsida</taxon>
        <taxon>Ranunculales</taxon>
        <taxon>Papaveraceae</taxon>
        <taxon>Papaveroideae</taxon>
        <taxon>Papaver</taxon>
    </lineage>
</organism>
<dbReference type="AlphaFoldDB" id="A0AA41V7E7"/>
<proteinExistence type="predicted"/>
<accession>A0AA41V7E7</accession>
<protein>
    <recommendedName>
        <fullName evidence="1">Bet v I/Major latex protein domain-containing protein</fullName>
    </recommendedName>
</protein>